<keyword evidence="2" id="KW-1185">Reference proteome</keyword>
<evidence type="ECO:0000313" key="1">
    <source>
        <dbReference type="EMBL" id="KAG0427476.1"/>
    </source>
</evidence>
<comment type="caution">
    <text evidence="1">The sequence shown here is derived from an EMBL/GenBank/DDBJ whole genome shotgun (WGS) entry which is preliminary data.</text>
</comment>
<evidence type="ECO:0000313" key="2">
    <source>
        <dbReference type="Proteomes" id="UP000805193"/>
    </source>
</evidence>
<protein>
    <submittedName>
        <fullName evidence="1">Uncharacterized protein</fullName>
    </submittedName>
</protein>
<reference evidence="1 2" key="1">
    <citation type="journal article" date="2020" name="Cell">
        <title>Large-Scale Comparative Analyses of Tick Genomes Elucidate Their Genetic Diversity and Vector Capacities.</title>
        <authorList>
            <consortium name="Tick Genome and Microbiome Consortium (TIGMIC)"/>
            <person name="Jia N."/>
            <person name="Wang J."/>
            <person name="Shi W."/>
            <person name="Du L."/>
            <person name="Sun Y."/>
            <person name="Zhan W."/>
            <person name="Jiang J.F."/>
            <person name="Wang Q."/>
            <person name="Zhang B."/>
            <person name="Ji P."/>
            <person name="Bell-Sakyi L."/>
            <person name="Cui X.M."/>
            <person name="Yuan T.T."/>
            <person name="Jiang B.G."/>
            <person name="Yang W.F."/>
            <person name="Lam T.T."/>
            <person name="Chang Q.C."/>
            <person name="Ding S.J."/>
            <person name="Wang X.J."/>
            <person name="Zhu J.G."/>
            <person name="Ruan X.D."/>
            <person name="Zhao L."/>
            <person name="Wei J.T."/>
            <person name="Ye R.Z."/>
            <person name="Que T.C."/>
            <person name="Du C.H."/>
            <person name="Zhou Y.H."/>
            <person name="Cheng J.X."/>
            <person name="Dai P.F."/>
            <person name="Guo W.B."/>
            <person name="Han X.H."/>
            <person name="Huang E.J."/>
            <person name="Li L.F."/>
            <person name="Wei W."/>
            <person name="Gao Y.C."/>
            <person name="Liu J.Z."/>
            <person name="Shao H.Z."/>
            <person name="Wang X."/>
            <person name="Wang C.C."/>
            <person name="Yang T.C."/>
            <person name="Huo Q.B."/>
            <person name="Li W."/>
            <person name="Chen H.Y."/>
            <person name="Chen S.E."/>
            <person name="Zhou L.G."/>
            <person name="Ni X.B."/>
            <person name="Tian J.H."/>
            <person name="Sheng Y."/>
            <person name="Liu T."/>
            <person name="Pan Y.S."/>
            <person name="Xia L.Y."/>
            <person name="Li J."/>
            <person name="Zhao F."/>
            <person name="Cao W.C."/>
        </authorList>
    </citation>
    <scope>NUCLEOTIDE SEQUENCE [LARGE SCALE GENOMIC DNA]</scope>
    <source>
        <strain evidence="1">Iper-2018</strain>
    </source>
</reference>
<dbReference type="Proteomes" id="UP000805193">
    <property type="component" value="Unassembled WGS sequence"/>
</dbReference>
<gene>
    <name evidence="1" type="ORF">HPB47_025458</name>
</gene>
<sequence length="90" mass="9840">MSSPPFNQLHYLNTCMGRVSLQVAGVGAQEALVLPALRVWARTLSYKFLAVRLAAAVPPVEALTFGSGGRTVKRLCWGDVLRVGRKPRFN</sequence>
<dbReference type="EMBL" id="JABSTQ010009622">
    <property type="protein sequence ID" value="KAG0427476.1"/>
    <property type="molecule type" value="Genomic_DNA"/>
</dbReference>
<accession>A0AC60Q381</accession>
<organism evidence="1 2">
    <name type="scientific">Ixodes persulcatus</name>
    <name type="common">Taiga tick</name>
    <dbReference type="NCBI Taxonomy" id="34615"/>
    <lineage>
        <taxon>Eukaryota</taxon>
        <taxon>Metazoa</taxon>
        <taxon>Ecdysozoa</taxon>
        <taxon>Arthropoda</taxon>
        <taxon>Chelicerata</taxon>
        <taxon>Arachnida</taxon>
        <taxon>Acari</taxon>
        <taxon>Parasitiformes</taxon>
        <taxon>Ixodida</taxon>
        <taxon>Ixodoidea</taxon>
        <taxon>Ixodidae</taxon>
        <taxon>Ixodinae</taxon>
        <taxon>Ixodes</taxon>
    </lineage>
</organism>
<name>A0AC60Q381_IXOPE</name>
<proteinExistence type="predicted"/>